<dbReference type="KEGG" id="clup:CLUP02_06778"/>
<keyword evidence="2" id="KW-1185">Reference proteome</keyword>
<dbReference type="EMBL" id="CP019475">
    <property type="protein sequence ID" value="UQC81292.1"/>
    <property type="molecule type" value="Genomic_DNA"/>
</dbReference>
<gene>
    <name evidence="1" type="ORF">CLUP02_06778</name>
</gene>
<dbReference type="Proteomes" id="UP000830671">
    <property type="component" value="Chromosome 3"/>
</dbReference>
<evidence type="ECO:0000313" key="1">
    <source>
        <dbReference type="EMBL" id="UQC81292.1"/>
    </source>
</evidence>
<dbReference type="AlphaFoldDB" id="A0A9Q8WFV9"/>
<proteinExistence type="predicted"/>
<organism evidence="1 2">
    <name type="scientific">Colletotrichum lupini</name>
    <dbReference type="NCBI Taxonomy" id="145971"/>
    <lineage>
        <taxon>Eukaryota</taxon>
        <taxon>Fungi</taxon>
        <taxon>Dikarya</taxon>
        <taxon>Ascomycota</taxon>
        <taxon>Pezizomycotina</taxon>
        <taxon>Sordariomycetes</taxon>
        <taxon>Hypocreomycetidae</taxon>
        <taxon>Glomerellales</taxon>
        <taxon>Glomerellaceae</taxon>
        <taxon>Colletotrichum</taxon>
        <taxon>Colletotrichum acutatum species complex</taxon>
    </lineage>
</organism>
<name>A0A9Q8WFV9_9PEZI</name>
<reference evidence="1" key="1">
    <citation type="journal article" date="2021" name="Mol. Plant Microbe Interact.">
        <title>Complete Genome Sequence of the Plant-Pathogenic Fungus Colletotrichum lupini.</title>
        <authorList>
            <person name="Baroncelli R."/>
            <person name="Pensec F."/>
            <person name="Da Lio D."/>
            <person name="Boufleur T."/>
            <person name="Vicente I."/>
            <person name="Sarrocco S."/>
            <person name="Picot A."/>
            <person name="Baraldi E."/>
            <person name="Sukno S."/>
            <person name="Thon M."/>
            <person name="Le Floch G."/>
        </authorList>
    </citation>
    <scope>NUCLEOTIDE SEQUENCE</scope>
    <source>
        <strain evidence="1">IMI 504893</strain>
    </source>
</reference>
<evidence type="ECO:0000313" key="2">
    <source>
        <dbReference type="Proteomes" id="UP000830671"/>
    </source>
</evidence>
<sequence length="130" mass="14512">MLLAFRVVEGNVIVSFIVDPVVDEVELELTPDTTTQHPFDGELAHVPRPGFLFKVLSVRNPTIVSVKVDLFVYSKWALGSPKVALLGWDGFMHTSVLDLCDEEQRVASSLEILLSQYRSYGEGIRSCTEE</sequence>
<protein>
    <submittedName>
        <fullName evidence="1">Uncharacterized protein</fullName>
    </submittedName>
</protein>
<accession>A0A9Q8WFV9</accession>
<dbReference type="GeneID" id="73340785"/>
<dbReference type="RefSeq" id="XP_049142918.1">
    <property type="nucleotide sequence ID" value="XM_049285775.1"/>
</dbReference>